<keyword evidence="1" id="KW-0812">Transmembrane</keyword>
<keyword evidence="1" id="KW-1133">Transmembrane helix</keyword>
<feature type="transmembrane region" description="Helical" evidence="1">
    <location>
        <begin position="127"/>
        <end position="148"/>
    </location>
</feature>
<feature type="transmembrane region" description="Helical" evidence="1">
    <location>
        <begin position="21"/>
        <end position="43"/>
    </location>
</feature>
<gene>
    <name evidence="2" type="ORF">C1I91_18175</name>
</gene>
<keyword evidence="1" id="KW-0472">Membrane</keyword>
<dbReference type="EMBL" id="CP025746">
    <property type="protein sequence ID" value="QAA35339.1"/>
    <property type="molecule type" value="Genomic_DNA"/>
</dbReference>
<feature type="transmembrane region" description="Helical" evidence="1">
    <location>
        <begin position="209"/>
        <end position="230"/>
    </location>
</feature>
<dbReference type="RefSeq" id="WP_128214138.1">
    <property type="nucleotide sequence ID" value="NZ_CP025746.1"/>
</dbReference>
<proteinExistence type="predicted"/>
<feature type="transmembrane region" description="Helical" evidence="1">
    <location>
        <begin position="55"/>
        <end position="72"/>
    </location>
</feature>
<feature type="transmembrane region" description="Helical" evidence="1">
    <location>
        <begin position="155"/>
        <end position="178"/>
    </location>
</feature>
<dbReference type="OrthoDB" id="1893191at2"/>
<organism evidence="2 3">
    <name type="scientific">Clostridium manihotivorum</name>
    <dbReference type="NCBI Taxonomy" id="2320868"/>
    <lineage>
        <taxon>Bacteria</taxon>
        <taxon>Bacillati</taxon>
        <taxon>Bacillota</taxon>
        <taxon>Clostridia</taxon>
        <taxon>Eubacteriales</taxon>
        <taxon>Clostridiaceae</taxon>
        <taxon>Clostridium</taxon>
    </lineage>
</organism>
<accession>A0A3R5QYQ5</accession>
<dbReference type="AlphaFoldDB" id="A0A3R5QYQ5"/>
<dbReference type="Proteomes" id="UP000286268">
    <property type="component" value="Chromosome"/>
</dbReference>
<name>A0A3R5QYQ5_9CLOT</name>
<evidence type="ECO:0000313" key="2">
    <source>
        <dbReference type="EMBL" id="QAA35339.1"/>
    </source>
</evidence>
<reference evidence="2 3" key="1">
    <citation type="submission" date="2018-01" db="EMBL/GenBank/DDBJ databases">
        <title>Genome Sequencing and Assembly of Anaerobacter polyendosporus strain CT4.</title>
        <authorList>
            <person name="Tachaapaikoon C."/>
            <person name="Sutheeworapong S."/>
            <person name="Jenjaroenpun P."/>
            <person name="Wongsurawat T."/>
            <person name="Nookeaw I."/>
            <person name="Cheawchanlertfa P."/>
            <person name="Kosugi A."/>
            <person name="Cheevadhanarak S."/>
            <person name="Ratanakhanokchai K."/>
        </authorList>
    </citation>
    <scope>NUCLEOTIDE SEQUENCE [LARGE SCALE GENOMIC DNA]</scope>
    <source>
        <strain evidence="2 3">CT4</strain>
    </source>
</reference>
<sequence length="235" mass="26755">MERVLSYSILEIKKKKFMRDLFTSLIAFTAYAVLVYLVSFNLAKTGDLQDIPRNFLMLIPYLILVLSSYSLNQEFSNHTDKVIFTGVFTRSEVLASKLLSLIFTSLISFLFYEVLEVITGSFEVKLIIPHLLTFIIYSFVISSFILMVSTMTSNFIVTGVIGYVLYFDLILALFSNALESTNSELMRKVIPELPFYIANTGFVRGSYSLHQGLVMLMWGLLFFVISCVIINKKAI</sequence>
<dbReference type="Pfam" id="PF12730">
    <property type="entry name" value="ABC2_membrane_4"/>
    <property type="match status" value="1"/>
</dbReference>
<evidence type="ECO:0000256" key="1">
    <source>
        <dbReference type="SAM" id="Phobius"/>
    </source>
</evidence>
<dbReference type="KEGG" id="cmah:C1I91_18175"/>
<keyword evidence="3" id="KW-1185">Reference proteome</keyword>
<protein>
    <submittedName>
        <fullName evidence="2">ABC transporter permease</fullName>
    </submittedName>
</protein>
<feature type="transmembrane region" description="Helical" evidence="1">
    <location>
        <begin position="93"/>
        <end position="115"/>
    </location>
</feature>
<evidence type="ECO:0000313" key="3">
    <source>
        <dbReference type="Proteomes" id="UP000286268"/>
    </source>
</evidence>